<gene>
    <name evidence="1" type="ORF">OSCT_2654</name>
</gene>
<dbReference type="OrthoDB" id="153012at2"/>
<sequence length="253" mass="26773">MSSRLEHTCWLPLFGLPLRMYTNSAALVELIETEHPFGDWARLSPAQVDSSPTLALEIVLGGAVERADGMRLFAHGAIMLGGDGSRVILTEVERGYALACMATEDLAAAVAVIWEIGMLLAHGRGRVAMQAAALVSEGAAVCLIGNQLDTLIQICRNQGLRLLARRVVHIGYGDPMQIWGDGSGDDLLVCNGPVVVCLVEQGAGRASQISSLPTSALEELGSAVCAVRAAYWLRAGSDLEMAATLVEHVLLDA</sequence>
<dbReference type="STRING" id="765420.OSCT_2654"/>
<protein>
    <submittedName>
        <fullName evidence="1">Uncharacterized protein</fullName>
    </submittedName>
</protein>
<keyword evidence="2" id="KW-1185">Reference proteome</keyword>
<proteinExistence type="predicted"/>
<name>E1IH53_9CHLR</name>
<dbReference type="Proteomes" id="UP000054010">
    <property type="component" value="Unassembled WGS sequence"/>
</dbReference>
<accession>E1IH53</accession>
<dbReference type="AlphaFoldDB" id="E1IH53"/>
<dbReference type="EMBL" id="ADVR01000112">
    <property type="protein sequence ID" value="EFO79528.1"/>
    <property type="molecule type" value="Genomic_DNA"/>
</dbReference>
<evidence type="ECO:0000313" key="2">
    <source>
        <dbReference type="Proteomes" id="UP000054010"/>
    </source>
</evidence>
<dbReference type="HOGENOM" id="CLU_1097705_0_0_0"/>
<evidence type="ECO:0000313" key="1">
    <source>
        <dbReference type="EMBL" id="EFO79528.1"/>
    </source>
</evidence>
<comment type="caution">
    <text evidence="1">The sequence shown here is derived from an EMBL/GenBank/DDBJ whole genome shotgun (WGS) entry which is preliminary data.</text>
</comment>
<reference evidence="1 2" key="1">
    <citation type="journal article" date="2011" name="J. Bacteriol.">
        <title>Draft genome sequence of the anoxygenic filamentous phototrophic bacterium Oscillochloris trichoides subsp. DG-6.</title>
        <authorList>
            <person name="Kuznetsov B.B."/>
            <person name="Ivanovsky R.N."/>
            <person name="Keppen O.I."/>
            <person name="Sukhacheva M.V."/>
            <person name="Bumazhkin B.K."/>
            <person name="Patutina E.O."/>
            <person name="Beletsky A.V."/>
            <person name="Mardanov A.V."/>
            <person name="Baslerov R.V."/>
            <person name="Panteleeva A.N."/>
            <person name="Kolganova T.V."/>
            <person name="Ravin N.V."/>
            <person name="Skryabin K.G."/>
        </authorList>
    </citation>
    <scope>NUCLEOTIDE SEQUENCE [LARGE SCALE GENOMIC DNA]</scope>
    <source>
        <strain evidence="1 2">DG-6</strain>
    </source>
</reference>
<organism evidence="1 2">
    <name type="scientific">Oscillochloris trichoides DG-6</name>
    <dbReference type="NCBI Taxonomy" id="765420"/>
    <lineage>
        <taxon>Bacteria</taxon>
        <taxon>Bacillati</taxon>
        <taxon>Chloroflexota</taxon>
        <taxon>Chloroflexia</taxon>
        <taxon>Chloroflexales</taxon>
        <taxon>Chloroflexineae</taxon>
        <taxon>Oscillochloridaceae</taxon>
        <taxon>Oscillochloris</taxon>
    </lineage>
</organism>